<evidence type="ECO:0000256" key="7">
    <source>
        <dbReference type="ARBA" id="ARBA00044529"/>
    </source>
</evidence>
<dbReference type="Proteomes" id="UP001628179">
    <property type="component" value="Unassembled WGS sequence"/>
</dbReference>
<feature type="domain" description="XLF-like N-terminal" evidence="9">
    <location>
        <begin position="6"/>
        <end position="128"/>
    </location>
</feature>
<protein>
    <recommendedName>
        <fullName evidence="7">Non-homologous end-joining factor 1</fullName>
    </recommendedName>
</protein>
<dbReference type="Pfam" id="PF21928">
    <property type="entry name" value="XLF_CC"/>
    <property type="match status" value="1"/>
</dbReference>
<evidence type="ECO:0000256" key="5">
    <source>
        <dbReference type="ARBA" id="ARBA00023242"/>
    </source>
</evidence>
<reference evidence="11 12" key="1">
    <citation type="submission" date="2024-09" db="EMBL/GenBank/DDBJ databases">
        <title>Itraconazole resistance in Madurella fahalii resulting from another homologue of gene encoding cytochrome P450 14-alpha sterol demethylase (CYP51).</title>
        <authorList>
            <person name="Yoshioka I."/>
            <person name="Fahal A.H."/>
            <person name="Kaneko S."/>
            <person name="Yaguchi T."/>
        </authorList>
    </citation>
    <scope>NUCLEOTIDE SEQUENCE [LARGE SCALE GENOMIC DNA]</scope>
    <source>
        <strain evidence="11 12">IFM 68171</strain>
    </source>
</reference>
<dbReference type="InterPro" id="IPR052287">
    <property type="entry name" value="NHEJ_factor"/>
</dbReference>
<feature type="domain" description="XLF-like coiled-coil region" evidence="10">
    <location>
        <begin position="130"/>
        <end position="182"/>
    </location>
</feature>
<accession>A0ABQ0FWL5</accession>
<keyword evidence="4" id="KW-0234">DNA repair</keyword>
<dbReference type="RefSeq" id="XP_070911624.1">
    <property type="nucleotide sequence ID" value="XM_071055523.1"/>
</dbReference>
<gene>
    <name evidence="11" type="ORF">MFIFM68171_00101</name>
</gene>
<feature type="compositionally biased region" description="Acidic residues" evidence="8">
    <location>
        <begin position="324"/>
        <end position="335"/>
    </location>
</feature>
<evidence type="ECO:0000259" key="9">
    <source>
        <dbReference type="Pfam" id="PF09302"/>
    </source>
</evidence>
<keyword evidence="12" id="KW-1185">Reference proteome</keyword>
<dbReference type="InterPro" id="IPR053829">
    <property type="entry name" value="XLF-like_CC"/>
</dbReference>
<comment type="subcellular location">
    <subcellularLocation>
        <location evidence="1">Nucleus</location>
    </subcellularLocation>
</comment>
<dbReference type="GeneID" id="98170846"/>
<dbReference type="CDD" id="cd22285">
    <property type="entry name" value="HD_XLF_N"/>
    <property type="match status" value="1"/>
</dbReference>
<evidence type="ECO:0000256" key="3">
    <source>
        <dbReference type="ARBA" id="ARBA00023125"/>
    </source>
</evidence>
<evidence type="ECO:0000313" key="11">
    <source>
        <dbReference type="EMBL" id="GAB1309891.1"/>
    </source>
</evidence>
<evidence type="ECO:0000256" key="1">
    <source>
        <dbReference type="ARBA" id="ARBA00004123"/>
    </source>
</evidence>
<comment type="similarity">
    <text evidence="6">Belongs to the XRCC4-XLF family. XLF subfamily.</text>
</comment>
<sequence length="525" mass="56574">MSGHPSWRLLPAAAPGIPDLLVSTAFTADSYSVHLTDLSNVWVESMDRKPIIKRGLVEDTSIDPSDGPDQIRRMLEILRASFDTSDPEHANTSLTLARGDDGDSLVVNVTCVLPKPLKPFKWPMHLKKCPQSIVATELVLPLIQAHEAREREVAELIAALRDKDSVITRLTDKLEAAGTGLEHIFSSLSGKRNVSRVAAEGKVNGLAPFSEVEFRNKAADLRPVAQSSDVSALLDVVFGPPGLRYTSSLELEASTTLNDWWTKLGKGKNVVLSQRLGTRETGPPPLPQDSEARDTEDDFQIQSTPPSLRSVRKRGNPTPPMAADNDETSDGEDAVEASAPSPSPARHIAVGRAPSRHSKSSPSPPPMSKPHRAVTAKVPATDSHSETASEPDEDVVTGAPPLSPSKQAPRRSGLGRIGGKAKEDTTTTVSARSSSPAVPRDESDPLPRRQKLGVIGKKTASPVPETQATSASEDSRGRSKTPATDHKKEPVRETSLERADRKRAELQKDLEKRAAAGPAKKKRKF</sequence>
<evidence type="ECO:0000256" key="4">
    <source>
        <dbReference type="ARBA" id="ARBA00023204"/>
    </source>
</evidence>
<feature type="compositionally biased region" description="Basic and acidic residues" evidence="8">
    <location>
        <begin position="473"/>
        <end position="514"/>
    </location>
</feature>
<dbReference type="PANTHER" id="PTHR32235">
    <property type="entry name" value="NON-HOMOLOGOUS END-JOINING FACTOR 1"/>
    <property type="match status" value="1"/>
</dbReference>
<organism evidence="11 12">
    <name type="scientific">Madurella fahalii</name>
    <dbReference type="NCBI Taxonomy" id="1157608"/>
    <lineage>
        <taxon>Eukaryota</taxon>
        <taxon>Fungi</taxon>
        <taxon>Dikarya</taxon>
        <taxon>Ascomycota</taxon>
        <taxon>Pezizomycotina</taxon>
        <taxon>Sordariomycetes</taxon>
        <taxon>Sordariomycetidae</taxon>
        <taxon>Sordariales</taxon>
        <taxon>Sordariales incertae sedis</taxon>
        <taxon>Madurella</taxon>
    </lineage>
</organism>
<keyword evidence="3" id="KW-0238">DNA-binding</keyword>
<comment type="caution">
    <text evidence="11">The sequence shown here is derived from an EMBL/GenBank/DDBJ whole genome shotgun (WGS) entry which is preliminary data.</text>
</comment>
<evidence type="ECO:0000259" key="10">
    <source>
        <dbReference type="Pfam" id="PF21928"/>
    </source>
</evidence>
<keyword evidence="5" id="KW-0539">Nucleus</keyword>
<dbReference type="InterPro" id="IPR038051">
    <property type="entry name" value="XRCC4-like_N_sf"/>
</dbReference>
<dbReference type="Pfam" id="PF09302">
    <property type="entry name" value="XLF"/>
    <property type="match status" value="1"/>
</dbReference>
<name>A0ABQ0FWL5_9PEZI</name>
<evidence type="ECO:0000256" key="8">
    <source>
        <dbReference type="SAM" id="MobiDB-lite"/>
    </source>
</evidence>
<evidence type="ECO:0000256" key="2">
    <source>
        <dbReference type="ARBA" id="ARBA00022763"/>
    </source>
</evidence>
<dbReference type="Gene3D" id="2.170.210.10">
    <property type="entry name" value="DNA double-strand break repair and VJ recombination XRCC4, N-terminal"/>
    <property type="match status" value="1"/>
</dbReference>
<proteinExistence type="inferred from homology"/>
<dbReference type="InterPro" id="IPR015381">
    <property type="entry name" value="XLF-like_N"/>
</dbReference>
<feature type="compositionally biased region" description="Polar residues" evidence="8">
    <location>
        <begin position="426"/>
        <end position="436"/>
    </location>
</feature>
<evidence type="ECO:0000313" key="12">
    <source>
        <dbReference type="Proteomes" id="UP001628179"/>
    </source>
</evidence>
<keyword evidence="2" id="KW-0227">DNA damage</keyword>
<evidence type="ECO:0000256" key="6">
    <source>
        <dbReference type="ARBA" id="ARBA00025747"/>
    </source>
</evidence>
<dbReference type="PANTHER" id="PTHR32235:SF1">
    <property type="entry name" value="NON-HOMOLOGOUS END-JOINING FACTOR 1"/>
    <property type="match status" value="1"/>
</dbReference>
<dbReference type="EMBL" id="BAAFSV010000001">
    <property type="protein sequence ID" value="GAB1309891.1"/>
    <property type="molecule type" value="Genomic_DNA"/>
</dbReference>
<feature type="region of interest" description="Disordered" evidence="8">
    <location>
        <begin position="272"/>
        <end position="525"/>
    </location>
</feature>